<gene>
    <name evidence="2" type="ORF">RAMLITH_12205</name>
</gene>
<accession>A0A7X6DGG5</accession>
<organism evidence="2 3">
    <name type="scientific">Ramlibacter lithotrophicus</name>
    <dbReference type="NCBI Taxonomy" id="2606681"/>
    <lineage>
        <taxon>Bacteria</taxon>
        <taxon>Pseudomonadati</taxon>
        <taxon>Pseudomonadota</taxon>
        <taxon>Betaproteobacteria</taxon>
        <taxon>Burkholderiales</taxon>
        <taxon>Comamonadaceae</taxon>
        <taxon>Ramlibacter</taxon>
    </lineage>
</organism>
<dbReference type="EMBL" id="VTOX01000003">
    <property type="protein sequence ID" value="NKE66588.1"/>
    <property type="molecule type" value="Genomic_DNA"/>
</dbReference>
<proteinExistence type="predicted"/>
<dbReference type="Pfam" id="PF13590">
    <property type="entry name" value="DUF4136"/>
    <property type="match status" value="1"/>
</dbReference>
<name>A0A7X6DGG5_9BURK</name>
<comment type="caution">
    <text evidence="2">The sequence shown here is derived from an EMBL/GenBank/DDBJ whole genome shotgun (WGS) entry which is preliminary data.</text>
</comment>
<feature type="domain" description="DUF4136" evidence="1">
    <location>
        <begin position="33"/>
        <end position="180"/>
    </location>
</feature>
<evidence type="ECO:0000313" key="3">
    <source>
        <dbReference type="Proteomes" id="UP000521868"/>
    </source>
</evidence>
<dbReference type="RefSeq" id="WP_168107687.1">
    <property type="nucleotide sequence ID" value="NZ_VTOX01000003.1"/>
</dbReference>
<keyword evidence="3" id="KW-1185">Reference proteome</keyword>
<evidence type="ECO:0000313" key="2">
    <source>
        <dbReference type="EMBL" id="NKE66588.1"/>
    </source>
</evidence>
<dbReference type="PROSITE" id="PS51257">
    <property type="entry name" value="PROKAR_LIPOPROTEIN"/>
    <property type="match status" value="1"/>
</dbReference>
<sequence length="198" mass="21632">MNRSLSGLLGLCVAWLLAGCASTFLVDSNVRSFSSLAALPQQPTYRFERLPSQQEPGQAQLEAMADAALHRAGLRRDDATPRYAVQVSGRLQPTLSPWADPWRWGGGWGVGYHRRGLGLGFGGPWGGLESPWYHREVAVVVRELPSNRVVFESHASNDGPWLDNQTVFPAMFQAAMQGFPNPPPGPRRVDVQVGRAAS</sequence>
<dbReference type="InterPro" id="IPR025411">
    <property type="entry name" value="DUF4136"/>
</dbReference>
<dbReference type="Proteomes" id="UP000521868">
    <property type="component" value="Unassembled WGS sequence"/>
</dbReference>
<evidence type="ECO:0000259" key="1">
    <source>
        <dbReference type="Pfam" id="PF13590"/>
    </source>
</evidence>
<reference evidence="2 3" key="1">
    <citation type="journal article" date="2020" name="Nature">
        <title>Bacterial chemolithoautotrophy via manganese oxidation.</title>
        <authorList>
            <person name="Yu H."/>
            <person name="Leadbetter J.R."/>
        </authorList>
    </citation>
    <scope>NUCLEOTIDE SEQUENCE [LARGE SCALE GENOMIC DNA]</scope>
    <source>
        <strain evidence="2 3">RBP-1</strain>
    </source>
</reference>
<dbReference type="AlphaFoldDB" id="A0A7X6DGG5"/>
<protein>
    <submittedName>
        <fullName evidence="2">DUF4136 domain-containing protein</fullName>
    </submittedName>
</protein>